<accession>A0AAE1DXR9</accession>
<dbReference type="EMBL" id="JAWDGP010002129">
    <property type="protein sequence ID" value="KAK3785443.1"/>
    <property type="molecule type" value="Genomic_DNA"/>
</dbReference>
<dbReference type="AlphaFoldDB" id="A0AAE1DXR9"/>
<comment type="caution">
    <text evidence="1">The sequence shown here is derived from an EMBL/GenBank/DDBJ whole genome shotgun (WGS) entry which is preliminary data.</text>
</comment>
<evidence type="ECO:0000313" key="2">
    <source>
        <dbReference type="Proteomes" id="UP001283361"/>
    </source>
</evidence>
<organism evidence="1 2">
    <name type="scientific">Elysia crispata</name>
    <name type="common">lettuce slug</name>
    <dbReference type="NCBI Taxonomy" id="231223"/>
    <lineage>
        <taxon>Eukaryota</taxon>
        <taxon>Metazoa</taxon>
        <taxon>Spiralia</taxon>
        <taxon>Lophotrochozoa</taxon>
        <taxon>Mollusca</taxon>
        <taxon>Gastropoda</taxon>
        <taxon>Heterobranchia</taxon>
        <taxon>Euthyneura</taxon>
        <taxon>Panpulmonata</taxon>
        <taxon>Sacoglossa</taxon>
        <taxon>Placobranchoidea</taxon>
        <taxon>Plakobranchidae</taxon>
        <taxon>Elysia</taxon>
    </lineage>
</organism>
<reference evidence="1" key="1">
    <citation type="journal article" date="2023" name="G3 (Bethesda)">
        <title>A reference genome for the long-term kleptoplast-retaining sea slug Elysia crispata morphotype clarki.</title>
        <authorList>
            <person name="Eastman K.E."/>
            <person name="Pendleton A.L."/>
            <person name="Shaikh M.A."/>
            <person name="Suttiyut T."/>
            <person name="Ogas R."/>
            <person name="Tomko P."/>
            <person name="Gavelis G."/>
            <person name="Widhalm J.R."/>
            <person name="Wisecaver J.H."/>
        </authorList>
    </citation>
    <scope>NUCLEOTIDE SEQUENCE</scope>
    <source>
        <strain evidence="1">ECLA1</strain>
    </source>
</reference>
<dbReference type="Proteomes" id="UP001283361">
    <property type="component" value="Unassembled WGS sequence"/>
</dbReference>
<gene>
    <name evidence="1" type="ORF">RRG08_026892</name>
</gene>
<evidence type="ECO:0000313" key="1">
    <source>
        <dbReference type="EMBL" id="KAK3785443.1"/>
    </source>
</evidence>
<name>A0AAE1DXR9_9GAST</name>
<sequence length="87" mass="9506">MDKMILPYQLQKQGATLMTGQDGLDDLALSATETISDADDRMDLMILPFQLQKPLATLMTGQDGLDDLALSATETISDADDRSGWTR</sequence>
<keyword evidence="2" id="KW-1185">Reference proteome</keyword>
<proteinExistence type="predicted"/>
<protein>
    <submittedName>
        <fullName evidence="1">Uncharacterized protein</fullName>
    </submittedName>
</protein>